<accession>A0A2W2BKW5</accession>
<feature type="domain" description="Enoyl reductase (ER)" evidence="1">
    <location>
        <begin position="10"/>
        <end position="307"/>
    </location>
</feature>
<dbReference type="AlphaFoldDB" id="A0A2W2BKW5"/>
<dbReference type="SMART" id="SM00829">
    <property type="entry name" value="PKS_ER"/>
    <property type="match status" value="1"/>
</dbReference>
<dbReference type="Pfam" id="PF00107">
    <property type="entry name" value="ADH_zinc_N"/>
    <property type="match status" value="1"/>
</dbReference>
<dbReference type="PANTHER" id="PTHR44013:SF1">
    <property type="entry name" value="ZINC-TYPE ALCOHOL DEHYDROGENASE-LIKE PROTEIN C16A3.02C"/>
    <property type="match status" value="1"/>
</dbReference>
<dbReference type="Gene3D" id="3.90.180.10">
    <property type="entry name" value="Medium-chain alcohol dehydrogenases, catalytic domain"/>
    <property type="match status" value="1"/>
</dbReference>
<dbReference type="Gene3D" id="3.40.50.720">
    <property type="entry name" value="NAD(P)-binding Rossmann-like Domain"/>
    <property type="match status" value="1"/>
</dbReference>
<organism evidence="2 3">
    <name type="scientific">Jiangella anatolica</name>
    <dbReference type="NCBI Taxonomy" id="2670374"/>
    <lineage>
        <taxon>Bacteria</taxon>
        <taxon>Bacillati</taxon>
        <taxon>Actinomycetota</taxon>
        <taxon>Actinomycetes</taxon>
        <taxon>Jiangellales</taxon>
        <taxon>Jiangellaceae</taxon>
        <taxon>Jiangella</taxon>
    </lineage>
</organism>
<dbReference type="InterPro" id="IPR013149">
    <property type="entry name" value="ADH-like_C"/>
</dbReference>
<dbReference type="SUPFAM" id="SSF51735">
    <property type="entry name" value="NAD(P)-binding Rossmann-fold domains"/>
    <property type="match status" value="1"/>
</dbReference>
<evidence type="ECO:0000313" key="2">
    <source>
        <dbReference type="EMBL" id="PZF86652.1"/>
    </source>
</evidence>
<dbReference type="EMBL" id="POTW01000001">
    <property type="protein sequence ID" value="PZF86652.1"/>
    <property type="molecule type" value="Genomic_DNA"/>
</dbReference>
<dbReference type="InterPro" id="IPR020843">
    <property type="entry name" value="ER"/>
</dbReference>
<dbReference type="InterPro" id="IPR011032">
    <property type="entry name" value="GroES-like_sf"/>
</dbReference>
<dbReference type="RefSeq" id="WP_111252650.1">
    <property type="nucleotide sequence ID" value="NZ_POTW01000001.1"/>
</dbReference>
<proteinExistence type="predicted"/>
<evidence type="ECO:0000313" key="3">
    <source>
        <dbReference type="Proteomes" id="UP000248764"/>
    </source>
</evidence>
<dbReference type="InterPro" id="IPR036291">
    <property type="entry name" value="NAD(P)-bd_dom_sf"/>
</dbReference>
<comment type="caution">
    <text evidence="2">The sequence shown here is derived from an EMBL/GenBank/DDBJ whole genome shotgun (WGS) entry which is preliminary data.</text>
</comment>
<reference evidence="2 3" key="1">
    <citation type="submission" date="2018-01" db="EMBL/GenBank/DDBJ databases">
        <title>Draft genome sequence of Jiangella sp. GTF31.</title>
        <authorList>
            <person name="Sahin N."/>
            <person name="Ay H."/>
            <person name="Saygin H."/>
        </authorList>
    </citation>
    <scope>NUCLEOTIDE SEQUENCE [LARGE SCALE GENOMIC DNA]</scope>
    <source>
        <strain evidence="2 3">GTF31</strain>
    </source>
</reference>
<sequence>MRAITIGDFGAAPALGELPRPEPEAGEVLVRVRASSINGFDAATAAGMLQGLMEHRFPVVLGKDFAGTVEAVGAGVTRFGIGDDVFGVVMKPFLGDGGLGEYVVVAEEYGLARLPGGLDHATAGALGLAGTAALNAVDAVAAAAGHSVLVSGASGGVGALAVQLAAARGATVIATARPGEEAELVRELGATQVVDHTGDLPAQVRAIAPGGVDAVVHLAGDPAALAALLVAGGRLASTLGVGPDAVARPDVTAVSVMADPAAATLETLAAEVAAGRLRVPITRTYALADVPQALADFGAGAVGKFAVTVD</sequence>
<gene>
    <name evidence="2" type="ORF">C1I92_00285</name>
</gene>
<dbReference type="Proteomes" id="UP000248764">
    <property type="component" value="Unassembled WGS sequence"/>
</dbReference>
<dbReference type="GO" id="GO:0016491">
    <property type="term" value="F:oxidoreductase activity"/>
    <property type="evidence" value="ECO:0007669"/>
    <property type="project" value="InterPro"/>
</dbReference>
<dbReference type="InterPro" id="IPR052733">
    <property type="entry name" value="Chloroplast_QOR"/>
</dbReference>
<dbReference type="CDD" id="cd05289">
    <property type="entry name" value="MDR_like_2"/>
    <property type="match status" value="1"/>
</dbReference>
<dbReference type="InterPro" id="IPR013154">
    <property type="entry name" value="ADH-like_N"/>
</dbReference>
<dbReference type="PANTHER" id="PTHR44013">
    <property type="entry name" value="ZINC-TYPE ALCOHOL DEHYDROGENASE-LIKE PROTEIN C16A3.02C"/>
    <property type="match status" value="1"/>
</dbReference>
<keyword evidence="3" id="KW-1185">Reference proteome</keyword>
<evidence type="ECO:0000259" key="1">
    <source>
        <dbReference type="SMART" id="SM00829"/>
    </source>
</evidence>
<name>A0A2W2BKW5_9ACTN</name>
<protein>
    <submittedName>
        <fullName evidence="2">NADPH:quinone reductase</fullName>
    </submittedName>
</protein>
<dbReference type="SUPFAM" id="SSF50129">
    <property type="entry name" value="GroES-like"/>
    <property type="match status" value="1"/>
</dbReference>
<dbReference type="Pfam" id="PF08240">
    <property type="entry name" value="ADH_N"/>
    <property type="match status" value="1"/>
</dbReference>